<feature type="compositionally biased region" description="Pro residues" evidence="1">
    <location>
        <begin position="578"/>
        <end position="608"/>
    </location>
</feature>
<dbReference type="OrthoDB" id="10581942at2759"/>
<keyword evidence="2" id="KW-0472">Membrane</keyword>
<organism evidence="3 4">
    <name type="scientific">Volvox reticuliferus</name>
    <dbReference type="NCBI Taxonomy" id="1737510"/>
    <lineage>
        <taxon>Eukaryota</taxon>
        <taxon>Viridiplantae</taxon>
        <taxon>Chlorophyta</taxon>
        <taxon>core chlorophytes</taxon>
        <taxon>Chlorophyceae</taxon>
        <taxon>CS clade</taxon>
        <taxon>Chlamydomonadales</taxon>
        <taxon>Volvocaceae</taxon>
        <taxon>Volvox</taxon>
    </lineage>
</organism>
<comment type="caution">
    <text evidence="3">The sequence shown here is derived from an EMBL/GenBank/DDBJ whole genome shotgun (WGS) entry which is preliminary data.</text>
</comment>
<dbReference type="PRINTS" id="PR01217">
    <property type="entry name" value="PRICHEXTENSN"/>
</dbReference>
<dbReference type="EMBL" id="BNCP01000068">
    <property type="protein sequence ID" value="GIL91713.1"/>
    <property type="molecule type" value="Genomic_DNA"/>
</dbReference>
<feature type="transmembrane region" description="Helical" evidence="2">
    <location>
        <begin position="1141"/>
        <end position="1167"/>
    </location>
</feature>
<name>A0A8J4CYP6_9CHLO</name>
<protein>
    <submittedName>
        <fullName evidence="3">Uncharacterized protein</fullName>
    </submittedName>
</protein>
<feature type="compositionally biased region" description="Pro residues" evidence="1">
    <location>
        <begin position="617"/>
        <end position="862"/>
    </location>
</feature>
<evidence type="ECO:0000256" key="1">
    <source>
        <dbReference type="SAM" id="MobiDB-lite"/>
    </source>
</evidence>
<dbReference type="PANTHER" id="PTHR24216:SF65">
    <property type="entry name" value="PAXILLIN-LIKE PROTEIN 1"/>
    <property type="match status" value="1"/>
</dbReference>
<feature type="region of interest" description="Disordered" evidence="1">
    <location>
        <begin position="574"/>
        <end position="879"/>
    </location>
</feature>
<evidence type="ECO:0000313" key="3">
    <source>
        <dbReference type="EMBL" id="GIL91713.1"/>
    </source>
</evidence>
<evidence type="ECO:0000313" key="4">
    <source>
        <dbReference type="Proteomes" id="UP000747110"/>
    </source>
</evidence>
<keyword evidence="2" id="KW-1133">Transmembrane helix</keyword>
<dbReference type="Proteomes" id="UP000747110">
    <property type="component" value="Unassembled WGS sequence"/>
</dbReference>
<accession>A0A8J4CYP6</accession>
<reference evidence="3" key="1">
    <citation type="journal article" date="2021" name="Proc. Natl. Acad. Sci. U.S.A.">
        <title>Three genomes in the algal genus Volvox reveal the fate of a haploid sex-determining region after a transition to homothallism.</title>
        <authorList>
            <person name="Yamamoto K."/>
            <person name="Hamaji T."/>
            <person name="Kawai-Toyooka H."/>
            <person name="Matsuzaki R."/>
            <person name="Takahashi F."/>
            <person name="Nishimura Y."/>
            <person name="Kawachi M."/>
            <person name="Noguchi H."/>
            <person name="Minakuchi Y."/>
            <person name="Umen J.G."/>
            <person name="Toyoda A."/>
            <person name="Nozaki H."/>
        </authorList>
    </citation>
    <scope>NUCLEOTIDE SEQUENCE</scope>
    <source>
        <strain evidence="3">NIES-3786</strain>
    </source>
</reference>
<dbReference type="PROSITE" id="PS50231">
    <property type="entry name" value="RICIN_B_LECTIN"/>
    <property type="match status" value="1"/>
</dbReference>
<proteinExistence type="predicted"/>
<gene>
    <name evidence="3" type="ORF">Vretifemale_19279</name>
</gene>
<evidence type="ECO:0000256" key="2">
    <source>
        <dbReference type="SAM" id="Phobius"/>
    </source>
</evidence>
<keyword evidence="2" id="KW-0812">Transmembrane</keyword>
<sequence>MFFQFRVHADDSNNVERVELRNLQARDNVTFVVQGRSIRHWLLTSPDAQMPQRWSVVVAGHFTGTLKTTLNPAAIRPMRMLDRSLLLQLTDGTCMTVSGSNLAVSSSSSSCSTTGAMFDFLEEPADNTTGGYLYRIREVVGGRCLVIDSNVTGSRPLLLATCSATSPSQKFALFANPYLDGVVGPVFQIVPATLLGPRIEDRRCLRATGGTLQLQANCVDDDVLMAFRLVRPSSVPSSPPPPPPPPPALVQQPPVAQQWYPFPLTFRVDFYPNDGQHNTYDYDYASYATRNLVMSYSNLDLSVAWRWNGTNYQVGIGNYLVYDNTFSAAGAAHGGDNILYGTMFEEVHWQIGYVPPPTTYNVCVTWPLAETATVLVKLTVFKGDPVFSMTKIFDTTSYFQDDGTCTPSNPGFVGTYDFQQPAVPAPPPSPPPPVTNSYPLMFRMEWAILSGVTGRGNIIIDLDIVVAWTAKGIPYELSYDNPVTGGGLYNGNNIPDFNYETVYWPIGAVPPSTRFDICLRWFDKKMPLVQATATVFRLSKQVASFVVNWDTTQTWSTVCNSNAVGYMGSYTLGQELLPSPPRRSPPPSPSPPFPSPTLPPPSPPPPSVPTLSVASPSPLPPSPPPPSPSPPSPLPPSPPPPSPTSPSPRPPSPPPPSPPPPSPSPPRPPSPPPPSPPPPRPPSPSPPPSPPPPSPRPPSPPPPSSPSPPPPSPLPPSPPPPSPLPPSPPPPSPPPPSPPPPSPPPPFPPTPNPPFPPTPNPPFPPPPIRPSPPNPPPRAPPPTPPAPNPLTPPPPSPPPPSPPPPSPSPPSPPPPSPPPPSPSPPSPPPPSPPPPSPSPPSPPPPSPSAPAPPQPSPPPPVPTVSTTDSSSRCTEGLPSPSGLFSLYFRTIWYDRNGPAASALYDWDMVVSWNLSQRTYEVSPYDTNAGGGVHGGDNTLQANKPNGEVVFWPTGLTGVQPQAAEYHVCMRWYQAGALNVTLTVSLGPTPVKTVTTYLTSDSPFSKRCNPSANGYVGSYVHTDNSSSTSSGGAFIMTGAQVVGIGEDLQERVAAVEVHDPLANFGSGVVRQENGFSSADDSAAAAAAASADGDADADAVVTAATAATAGAVVAGTNTITTTTSSAIGSRTTPHTYVSQVPELWVLVVAVVVAIMAGVGIGAGAMVVAIRWIKTAQKQTNTAI</sequence>
<keyword evidence="4" id="KW-1185">Reference proteome</keyword>
<dbReference type="AlphaFoldDB" id="A0A8J4CYP6"/>
<dbReference type="PANTHER" id="PTHR24216">
    <property type="entry name" value="PAXILLIN-RELATED"/>
    <property type="match status" value="1"/>
</dbReference>